<name>A0A1V4H8G0_9BACL</name>
<dbReference type="SMART" id="SM00060">
    <property type="entry name" value="FN3"/>
    <property type="match status" value="2"/>
</dbReference>
<dbReference type="PROSITE" id="PS50853">
    <property type="entry name" value="FN3"/>
    <property type="match status" value="2"/>
</dbReference>
<feature type="domain" description="Fibronectin type-III" evidence="2">
    <location>
        <begin position="180"/>
        <end position="271"/>
    </location>
</feature>
<dbReference type="InterPro" id="IPR013783">
    <property type="entry name" value="Ig-like_fold"/>
</dbReference>
<dbReference type="PANTHER" id="PTHR43308:SF5">
    <property type="entry name" value="S-LAYER PROTEIN _ PEPTIDOGLYCAN ENDO-BETA-N-ACETYLGLUCOSAMINIDASE"/>
    <property type="match status" value="1"/>
</dbReference>
<dbReference type="AlphaFoldDB" id="A0A1V4H8G0"/>
<evidence type="ECO:0000313" key="5">
    <source>
        <dbReference type="Proteomes" id="UP000190626"/>
    </source>
</evidence>
<dbReference type="Pfam" id="PF00395">
    <property type="entry name" value="SLH"/>
    <property type="match status" value="3"/>
</dbReference>
<dbReference type="Gene3D" id="2.60.40.10">
    <property type="entry name" value="Immunoglobulins"/>
    <property type="match status" value="2"/>
</dbReference>
<dbReference type="CDD" id="cd00063">
    <property type="entry name" value="FN3"/>
    <property type="match status" value="2"/>
</dbReference>
<evidence type="ECO:0000259" key="2">
    <source>
        <dbReference type="PROSITE" id="PS50853"/>
    </source>
</evidence>
<sequence length="805" mass="83879">MSYQWYSNTTNSTSGGLLLNGESNAIFTVPTATPGITYYYAKVTNTDSNATGNQTATATSSVVKVTVNALTYTIDPISAKSAAALISGYVPGSQETKSITITRAGTGDLMHLAVSLTGEDFVVTEPALTTLTTGTPTTNFTIKAKDGLAAGTYTTTVTVSADHMANVAFTVTQVVNLPGVPANPKDLVVIGGDRQVALNWSSVTEATYYNVYMATADGQYNSSSFSTVTTAAYIAENLTNGTNYFFVVKAGNVGGLSAASNQVSATPAKVAGAPTSVTAVAGNGQATITFAAPTDNGGSEITAYEVTSLPDGIKVTGAASPITITGLTNQKAYTFTVKAINRVGSSMSSAASSEVIPSALTENNSGGSGSSGSSSSGSNGTSTSVPAATGIEVLVNGKVENLGTATAAKRDEQTVTTVSLDQNKVGSKLAEEGQHALITIPIVGQSNVVIGEMNGQLIKNMQNKQAVLAIKTDGATYTLPAEQINIDAISKQFGKALSLGDIKVQIEIATLTAEAAKVVENAAEKGTFTLVAPSINFTVRGIYGNESIEMSKFNAFVERTIAIPEGVDPNKITTAIVVDPDGTVRHVPTKVVQMDGKYFAKVNSMTNSTYSVIWHPIAFADMENHWAKDAVNNMGSRMVIGGTGGSQFSPDREITRAEFTAIVVRGMGLKLEKGAAPFTDVKASDWYSSAINTAYGIQLISGFDTGEFHPNDKITREQAMVIIAKAMKMTELKAKLPAQAADAALRPYLDADKAANWAQNSIADCLQAGIVTGRSDKALAPKALITRAEVAVIVQKLLQKSDFIK</sequence>
<feature type="domain" description="SLH" evidence="3">
    <location>
        <begin position="745"/>
        <end position="805"/>
    </location>
</feature>
<feature type="domain" description="Fibronectin type-III" evidence="2">
    <location>
        <begin position="273"/>
        <end position="359"/>
    </location>
</feature>
<feature type="domain" description="SLH" evidence="3">
    <location>
        <begin position="674"/>
        <end position="737"/>
    </location>
</feature>
<feature type="domain" description="SLH" evidence="3">
    <location>
        <begin position="614"/>
        <end position="673"/>
    </location>
</feature>
<proteinExistence type="predicted"/>
<accession>A0A1V4H8G0</accession>
<feature type="region of interest" description="Disordered" evidence="1">
    <location>
        <begin position="359"/>
        <end position="385"/>
    </location>
</feature>
<comment type="caution">
    <text evidence="4">The sequence shown here is derived from an EMBL/GenBank/DDBJ whole genome shotgun (WGS) entry which is preliminary data.</text>
</comment>
<dbReference type="Pfam" id="PF00041">
    <property type="entry name" value="fn3"/>
    <property type="match status" value="2"/>
</dbReference>
<dbReference type="SUPFAM" id="SSF49265">
    <property type="entry name" value="Fibronectin type III"/>
    <property type="match status" value="1"/>
</dbReference>
<dbReference type="PROSITE" id="PS51272">
    <property type="entry name" value="SLH"/>
    <property type="match status" value="3"/>
</dbReference>
<gene>
    <name evidence="4" type="ORF">BC351_13585</name>
</gene>
<dbReference type="PANTHER" id="PTHR43308">
    <property type="entry name" value="OUTER MEMBRANE PROTEIN ALPHA-RELATED"/>
    <property type="match status" value="1"/>
</dbReference>
<dbReference type="InterPro" id="IPR001119">
    <property type="entry name" value="SLH_dom"/>
</dbReference>
<dbReference type="STRING" id="1469647.BC351_13585"/>
<dbReference type="InterPro" id="IPR036116">
    <property type="entry name" value="FN3_sf"/>
</dbReference>
<dbReference type="InterPro" id="IPR003961">
    <property type="entry name" value="FN3_dom"/>
</dbReference>
<evidence type="ECO:0000256" key="1">
    <source>
        <dbReference type="SAM" id="MobiDB-lite"/>
    </source>
</evidence>
<reference evidence="5" key="1">
    <citation type="submission" date="2016-07" db="EMBL/GenBank/DDBJ databases">
        <authorList>
            <person name="Florea S."/>
            <person name="Webb J.S."/>
            <person name="Jaromczyk J."/>
            <person name="Schardl C.L."/>
        </authorList>
    </citation>
    <scope>NUCLEOTIDE SEQUENCE [LARGE SCALE GENOMIC DNA]</scope>
    <source>
        <strain evidence="5">CY1</strain>
    </source>
</reference>
<keyword evidence="5" id="KW-1185">Reference proteome</keyword>
<organism evidence="4 5">
    <name type="scientific">Paenibacillus ferrarius</name>
    <dbReference type="NCBI Taxonomy" id="1469647"/>
    <lineage>
        <taxon>Bacteria</taxon>
        <taxon>Bacillati</taxon>
        <taxon>Bacillota</taxon>
        <taxon>Bacilli</taxon>
        <taxon>Bacillales</taxon>
        <taxon>Paenibacillaceae</taxon>
        <taxon>Paenibacillus</taxon>
    </lineage>
</organism>
<dbReference type="EMBL" id="MBTG01000072">
    <property type="protein sequence ID" value="OPH46995.1"/>
    <property type="molecule type" value="Genomic_DNA"/>
</dbReference>
<protein>
    <submittedName>
        <fullName evidence="4">Uncharacterized protein</fullName>
    </submittedName>
</protein>
<feature type="compositionally biased region" description="Low complexity" evidence="1">
    <location>
        <begin position="371"/>
        <end position="384"/>
    </location>
</feature>
<evidence type="ECO:0000259" key="3">
    <source>
        <dbReference type="PROSITE" id="PS51272"/>
    </source>
</evidence>
<dbReference type="InterPro" id="IPR051465">
    <property type="entry name" value="Cell_Envelope_Struct_Comp"/>
</dbReference>
<evidence type="ECO:0000313" key="4">
    <source>
        <dbReference type="EMBL" id="OPH46995.1"/>
    </source>
</evidence>
<dbReference type="Proteomes" id="UP000190626">
    <property type="component" value="Unassembled WGS sequence"/>
</dbReference>